<name>A0A7U2IB67_PHANO</name>
<dbReference type="EMBL" id="CP069043">
    <property type="protein sequence ID" value="QRD06622.1"/>
    <property type="molecule type" value="Genomic_DNA"/>
</dbReference>
<gene>
    <name evidence="2" type="ORF">JI435_423530</name>
</gene>
<proteinExistence type="predicted"/>
<evidence type="ECO:0000313" key="3">
    <source>
        <dbReference type="Proteomes" id="UP000663193"/>
    </source>
</evidence>
<keyword evidence="3" id="KW-1185">Reference proteome</keyword>
<evidence type="ECO:0000256" key="1">
    <source>
        <dbReference type="SAM" id="MobiDB-lite"/>
    </source>
</evidence>
<organism evidence="2 3">
    <name type="scientific">Phaeosphaeria nodorum (strain SN15 / ATCC MYA-4574 / FGSC 10173)</name>
    <name type="common">Glume blotch fungus</name>
    <name type="synonym">Parastagonospora nodorum</name>
    <dbReference type="NCBI Taxonomy" id="321614"/>
    <lineage>
        <taxon>Eukaryota</taxon>
        <taxon>Fungi</taxon>
        <taxon>Dikarya</taxon>
        <taxon>Ascomycota</taxon>
        <taxon>Pezizomycotina</taxon>
        <taxon>Dothideomycetes</taxon>
        <taxon>Pleosporomycetidae</taxon>
        <taxon>Pleosporales</taxon>
        <taxon>Pleosporineae</taxon>
        <taxon>Phaeosphaeriaceae</taxon>
        <taxon>Parastagonospora</taxon>
    </lineage>
</organism>
<dbReference type="Proteomes" id="UP000663193">
    <property type="component" value="Chromosome 21"/>
</dbReference>
<dbReference type="VEuPathDB" id="FungiDB:JI435_423530"/>
<protein>
    <submittedName>
        <fullName evidence="2">Uncharacterized protein</fullName>
    </submittedName>
</protein>
<dbReference type="AlphaFoldDB" id="A0A7U2IB67"/>
<evidence type="ECO:0000313" key="2">
    <source>
        <dbReference type="EMBL" id="QRD06622.1"/>
    </source>
</evidence>
<sequence length="122" mass="13977">MRWGCDAPDEAVQSALVRTLNATRLRRNTVIVIVIVIGDRIRRRLESDTTRLYWNKSHESGEERNTFRIACACAAPHCFCLLPHWRGGQAPNTALDRRPAALHQQQRSRPKPRPFSFESDAL</sequence>
<feature type="region of interest" description="Disordered" evidence="1">
    <location>
        <begin position="91"/>
        <end position="122"/>
    </location>
</feature>
<reference evidence="3" key="1">
    <citation type="journal article" date="2021" name="BMC Genomics">
        <title>Chromosome-level genome assembly and manually-curated proteome of model necrotroph Parastagonospora nodorum Sn15 reveals a genome-wide trove of candidate effector homologs, and redundancy of virulence-related functions within an accessory chromosome.</title>
        <authorList>
            <person name="Bertazzoni S."/>
            <person name="Jones D.A.B."/>
            <person name="Phan H.T."/>
            <person name="Tan K.-C."/>
            <person name="Hane J.K."/>
        </authorList>
    </citation>
    <scope>NUCLEOTIDE SEQUENCE [LARGE SCALE GENOMIC DNA]</scope>
    <source>
        <strain evidence="3">SN15 / ATCC MYA-4574 / FGSC 10173)</strain>
    </source>
</reference>
<accession>A0A7U2IB67</accession>